<dbReference type="PANTHER" id="PTHR23501:SF158">
    <property type="entry name" value="TRANSPORTER, PUTATIVE (AFU_ORTHOLOGUE AFUA_5G14490)-RELATED"/>
    <property type="match status" value="1"/>
</dbReference>
<dbReference type="InterPro" id="IPR020846">
    <property type="entry name" value="MFS_dom"/>
</dbReference>
<keyword evidence="8" id="KW-0325">Glycoprotein</keyword>
<keyword evidence="5 9" id="KW-0812">Transmembrane</keyword>
<feature type="transmembrane region" description="Helical" evidence="9">
    <location>
        <begin position="343"/>
        <end position="362"/>
    </location>
</feature>
<evidence type="ECO:0000256" key="5">
    <source>
        <dbReference type="ARBA" id="ARBA00022692"/>
    </source>
</evidence>
<dbReference type="SUPFAM" id="SSF103473">
    <property type="entry name" value="MFS general substrate transporter"/>
    <property type="match status" value="1"/>
</dbReference>
<name>A0A6A6CDJ5_ZASCE</name>
<comment type="subcellular location">
    <subcellularLocation>
        <location evidence="1">Cell membrane</location>
        <topology evidence="1">Multi-pass membrane protein</topology>
    </subcellularLocation>
</comment>
<evidence type="ECO:0000256" key="1">
    <source>
        <dbReference type="ARBA" id="ARBA00004651"/>
    </source>
</evidence>
<proteinExistence type="inferred from homology"/>
<organism evidence="11 12">
    <name type="scientific">Zasmidium cellare ATCC 36951</name>
    <dbReference type="NCBI Taxonomy" id="1080233"/>
    <lineage>
        <taxon>Eukaryota</taxon>
        <taxon>Fungi</taxon>
        <taxon>Dikarya</taxon>
        <taxon>Ascomycota</taxon>
        <taxon>Pezizomycotina</taxon>
        <taxon>Dothideomycetes</taxon>
        <taxon>Dothideomycetidae</taxon>
        <taxon>Mycosphaerellales</taxon>
        <taxon>Mycosphaerellaceae</taxon>
        <taxon>Zasmidium</taxon>
    </lineage>
</organism>
<evidence type="ECO:0000259" key="10">
    <source>
        <dbReference type="PROSITE" id="PS50850"/>
    </source>
</evidence>
<dbReference type="InterPro" id="IPR036259">
    <property type="entry name" value="MFS_trans_sf"/>
</dbReference>
<evidence type="ECO:0000313" key="11">
    <source>
        <dbReference type="EMBL" id="KAF2163506.1"/>
    </source>
</evidence>
<feature type="transmembrane region" description="Helical" evidence="9">
    <location>
        <begin position="173"/>
        <end position="194"/>
    </location>
</feature>
<dbReference type="PROSITE" id="PS50850">
    <property type="entry name" value="MFS"/>
    <property type="match status" value="1"/>
</dbReference>
<protein>
    <recommendedName>
        <fullName evidence="10">Major facilitator superfamily (MFS) profile domain-containing protein</fullName>
    </recommendedName>
</protein>
<feature type="transmembrane region" description="Helical" evidence="9">
    <location>
        <begin position="140"/>
        <end position="161"/>
    </location>
</feature>
<reference evidence="11" key="1">
    <citation type="journal article" date="2020" name="Stud. Mycol.">
        <title>101 Dothideomycetes genomes: a test case for predicting lifestyles and emergence of pathogens.</title>
        <authorList>
            <person name="Haridas S."/>
            <person name="Albert R."/>
            <person name="Binder M."/>
            <person name="Bloem J."/>
            <person name="Labutti K."/>
            <person name="Salamov A."/>
            <person name="Andreopoulos B."/>
            <person name="Baker S."/>
            <person name="Barry K."/>
            <person name="Bills G."/>
            <person name="Bluhm B."/>
            <person name="Cannon C."/>
            <person name="Castanera R."/>
            <person name="Culley D."/>
            <person name="Daum C."/>
            <person name="Ezra D."/>
            <person name="Gonzalez J."/>
            <person name="Henrissat B."/>
            <person name="Kuo A."/>
            <person name="Liang C."/>
            <person name="Lipzen A."/>
            <person name="Lutzoni F."/>
            <person name="Magnuson J."/>
            <person name="Mondo S."/>
            <person name="Nolan M."/>
            <person name="Ohm R."/>
            <person name="Pangilinan J."/>
            <person name="Park H.-J."/>
            <person name="Ramirez L."/>
            <person name="Alfaro M."/>
            <person name="Sun H."/>
            <person name="Tritt A."/>
            <person name="Yoshinaga Y."/>
            <person name="Zwiers L.-H."/>
            <person name="Turgeon B."/>
            <person name="Goodwin S."/>
            <person name="Spatafora J."/>
            <person name="Crous P."/>
            <person name="Grigoriev I."/>
        </authorList>
    </citation>
    <scope>NUCLEOTIDE SEQUENCE</scope>
    <source>
        <strain evidence="11">ATCC 36951</strain>
    </source>
</reference>
<keyword evidence="4" id="KW-1003">Cell membrane</keyword>
<dbReference type="RefSeq" id="XP_033664395.1">
    <property type="nucleotide sequence ID" value="XM_033817843.1"/>
</dbReference>
<dbReference type="PRINTS" id="PR01036">
    <property type="entry name" value="TCRTETB"/>
</dbReference>
<feature type="transmembrane region" description="Helical" evidence="9">
    <location>
        <begin position="51"/>
        <end position="70"/>
    </location>
</feature>
<evidence type="ECO:0000256" key="7">
    <source>
        <dbReference type="ARBA" id="ARBA00023136"/>
    </source>
</evidence>
<evidence type="ECO:0000256" key="3">
    <source>
        <dbReference type="ARBA" id="ARBA00022448"/>
    </source>
</evidence>
<dbReference type="PANTHER" id="PTHR23501">
    <property type="entry name" value="MAJOR FACILITATOR SUPERFAMILY"/>
    <property type="match status" value="1"/>
</dbReference>
<evidence type="ECO:0000256" key="4">
    <source>
        <dbReference type="ARBA" id="ARBA00022475"/>
    </source>
</evidence>
<keyword evidence="3" id="KW-0813">Transport</keyword>
<dbReference type="FunFam" id="1.20.1720.10:FF:000014">
    <property type="entry name" value="MFS drug transporter, putative"/>
    <property type="match status" value="1"/>
</dbReference>
<feature type="transmembrane region" description="Helical" evidence="9">
    <location>
        <begin position="206"/>
        <end position="226"/>
    </location>
</feature>
<comment type="similarity">
    <text evidence="2">Belongs to the major facilitator superfamily. TCR/Tet family.</text>
</comment>
<dbReference type="GO" id="GO:0022857">
    <property type="term" value="F:transmembrane transporter activity"/>
    <property type="evidence" value="ECO:0007669"/>
    <property type="project" value="InterPro"/>
</dbReference>
<evidence type="ECO:0000256" key="8">
    <source>
        <dbReference type="ARBA" id="ARBA00023180"/>
    </source>
</evidence>
<dbReference type="OrthoDB" id="10021397at2759"/>
<evidence type="ECO:0000256" key="9">
    <source>
        <dbReference type="SAM" id="Phobius"/>
    </source>
</evidence>
<keyword evidence="6 9" id="KW-1133">Transmembrane helix</keyword>
<sequence>MEIEEVRPPRTKLRLYAILIGLYLCVFIGALDETILATSIPTIASQLHSATGYAWIASAYFLANAASGPIWAKFSDIWGRKLALLSAVAIFFATSIMAALSNTSRVLIAARALQGTGAGGLNQIALIVISDLFSMRQRTIFLGLTNVCWGLAGGVGPLLGGAFTEYASWRWCFWVNLPICAVSFVLLALLLDVHNPRTGLRDGFKAFDWLGTVAIVGVTLMVLMGLDFGGVTFAWDSATVICLIVFGVLLIGFFVFAEKRVAKYPLMPMQIFSNLSTNASFLVCFTHGMVFIGLDYYTPLYTQSVKGATPLQSGLLVLPEVLPSAVIGVLAGYLMLKTGHYREVIWLGAALFTLGTGLYIMFDITTTIGLLVGVEVIAGLGRGFLFEPPMVALQAVTAQDDTAAATATFCFTRNMATTMSIVVGAVVFQNGMDQQSPALRAAGLNNTLVEAFSGANAQANVEMINAIQDPGQKRAVEAAFADGMKDMWIMYTCIIAVGLVASFFIKHADLRTEHTETRTGILKRREGEVGEEA</sequence>
<dbReference type="Pfam" id="PF07690">
    <property type="entry name" value="MFS_1"/>
    <property type="match status" value="1"/>
</dbReference>
<keyword evidence="12" id="KW-1185">Reference proteome</keyword>
<feature type="transmembrane region" description="Helical" evidence="9">
    <location>
        <begin position="278"/>
        <end position="297"/>
    </location>
</feature>
<dbReference type="GeneID" id="54571115"/>
<dbReference type="Proteomes" id="UP000799537">
    <property type="component" value="Unassembled WGS sequence"/>
</dbReference>
<dbReference type="Gene3D" id="1.20.1250.20">
    <property type="entry name" value="MFS general substrate transporter like domains"/>
    <property type="match status" value="1"/>
</dbReference>
<dbReference type="CDD" id="cd17502">
    <property type="entry name" value="MFS_Azr1_MDR_like"/>
    <property type="match status" value="1"/>
</dbReference>
<feature type="transmembrane region" description="Helical" evidence="9">
    <location>
        <begin position="12"/>
        <end position="31"/>
    </location>
</feature>
<evidence type="ECO:0000313" key="12">
    <source>
        <dbReference type="Proteomes" id="UP000799537"/>
    </source>
</evidence>
<keyword evidence="7 9" id="KW-0472">Membrane</keyword>
<feature type="transmembrane region" description="Helical" evidence="9">
    <location>
        <begin position="488"/>
        <end position="505"/>
    </location>
</feature>
<dbReference type="EMBL" id="ML993608">
    <property type="protein sequence ID" value="KAF2163506.1"/>
    <property type="molecule type" value="Genomic_DNA"/>
</dbReference>
<dbReference type="GO" id="GO:0005886">
    <property type="term" value="C:plasma membrane"/>
    <property type="evidence" value="ECO:0007669"/>
    <property type="project" value="UniProtKB-SubCell"/>
</dbReference>
<feature type="transmembrane region" description="Helical" evidence="9">
    <location>
        <begin position="82"/>
        <end position="100"/>
    </location>
</feature>
<feature type="transmembrane region" description="Helical" evidence="9">
    <location>
        <begin position="238"/>
        <end position="257"/>
    </location>
</feature>
<accession>A0A6A6CDJ5</accession>
<feature type="transmembrane region" description="Helical" evidence="9">
    <location>
        <begin position="368"/>
        <end position="385"/>
    </location>
</feature>
<gene>
    <name evidence="11" type="ORF">M409DRAFT_68436</name>
</gene>
<evidence type="ECO:0000256" key="6">
    <source>
        <dbReference type="ARBA" id="ARBA00022989"/>
    </source>
</evidence>
<feature type="domain" description="Major facilitator superfamily (MFS) profile" evidence="10">
    <location>
        <begin position="18"/>
        <end position="510"/>
    </location>
</feature>
<dbReference type="InterPro" id="IPR011701">
    <property type="entry name" value="MFS"/>
</dbReference>
<evidence type="ECO:0000256" key="2">
    <source>
        <dbReference type="ARBA" id="ARBA00007520"/>
    </source>
</evidence>
<feature type="transmembrane region" description="Helical" evidence="9">
    <location>
        <begin position="317"/>
        <end position="336"/>
    </location>
</feature>
<dbReference type="AlphaFoldDB" id="A0A6A6CDJ5"/>
<dbReference type="Gene3D" id="1.20.1720.10">
    <property type="entry name" value="Multidrug resistance protein D"/>
    <property type="match status" value="1"/>
</dbReference>